<name>A0A6A4V2N2_AMPAM</name>
<dbReference type="InterPro" id="IPR038765">
    <property type="entry name" value="Papain-like_cys_pep_sf"/>
</dbReference>
<dbReference type="AlphaFoldDB" id="A0A6A4V2N2"/>
<reference evidence="2 3" key="1">
    <citation type="submission" date="2019-07" db="EMBL/GenBank/DDBJ databases">
        <title>Draft genome assembly of a fouling barnacle, Amphibalanus amphitrite (Darwin, 1854): The first reference genome for Thecostraca.</title>
        <authorList>
            <person name="Kim W."/>
        </authorList>
    </citation>
    <scope>NUCLEOTIDE SEQUENCE [LARGE SCALE GENOMIC DNA]</scope>
    <source>
        <strain evidence="2">SNU_AA5</strain>
        <tissue evidence="2">Soma without cirri and trophi</tissue>
    </source>
</reference>
<dbReference type="Proteomes" id="UP000440578">
    <property type="component" value="Unassembled WGS sequence"/>
</dbReference>
<comment type="caution">
    <text evidence="2">The sequence shown here is derived from an EMBL/GenBank/DDBJ whole genome shotgun (WGS) entry which is preliminary data.</text>
</comment>
<feature type="region of interest" description="Disordered" evidence="1">
    <location>
        <begin position="141"/>
        <end position="185"/>
    </location>
</feature>
<evidence type="ECO:0000313" key="2">
    <source>
        <dbReference type="EMBL" id="KAF0287855.1"/>
    </source>
</evidence>
<organism evidence="2 3">
    <name type="scientific">Amphibalanus amphitrite</name>
    <name type="common">Striped barnacle</name>
    <name type="synonym">Balanus amphitrite</name>
    <dbReference type="NCBI Taxonomy" id="1232801"/>
    <lineage>
        <taxon>Eukaryota</taxon>
        <taxon>Metazoa</taxon>
        <taxon>Ecdysozoa</taxon>
        <taxon>Arthropoda</taxon>
        <taxon>Crustacea</taxon>
        <taxon>Multicrustacea</taxon>
        <taxon>Cirripedia</taxon>
        <taxon>Thoracica</taxon>
        <taxon>Thoracicalcarea</taxon>
        <taxon>Balanomorpha</taxon>
        <taxon>Balanoidea</taxon>
        <taxon>Balanidae</taxon>
        <taxon>Amphibalaninae</taxon>
        <taxon>Amphibalanus</taxon>
    </lineage>
</organism>
<dbReference type="EMBL" id="VIIS01002160">
    <property type="protein sequence ID" value="KAF0287855.1"/>
    <property type="molecule type" value="Genomic_DNA"/>
</dbReference>
<gene>
    <name evidence="2" type="primary">spz3_3</name>
    <name evidence="2" type="ORF">FJT64_013779</name>
</gene>
<proteinExistence type="predicted"/>
<keyword evidence="3" id="KW-1185">Reference proteome</keyword>
<protein>
    <submittedName>
        <fullName evidence="2">Protein spaetzle 3</fullName>
    </submittedName>
</protein>
<dbReference type="SUPFAM" id="SSF54001">
    <property type="entry name" value="Cysteine proteinases"/>
    <property type="match status" value="1"/>
</dbReference>
<dbReference type="Gene3D" id="3.90.70.10">
    <property type="entry name" value="Cysteine proteinases"/>
    <property type="match status" value="1"/>
</dbReference>
<dbReference type="OrthoDB" id="6630583at2759"/>
<evidence type="ECO:0000313" key="3">
    <source>
        <dbReference type="Proteomes" id="UP000440578"/>
    </source>
</evidence>
<sequence>MPARASRCSFYECIQLFVEGDTTSGWTCLECQNSNGATKRLDIWRLPPAVTALFWMLLTSRAAAQVRITDLPCVQRLNQLYCDDQGTMYPAERIDHFIELNKALTLRMFGEASISDVTVSSFPPNTTSQIESVHTGVFPSYLPRETRRDRRATNATVAPPVAGNQTTPEEAVPSPPEIQVSSQHR</sequence>
<evidence type="ECO:0000256" key="1">
    <source>
        <dbReference type="SAM" id="MobiDB-lite"/>
    </source>
</evidence>
<accession>A0A6A4V2N2</accession>